<gene>
    <name evidence="1" type="ORF">E2636_11895</name>
</gene>
<reference evidence="1 2" key="1">
    <citation type="submission" date="2019-03" db="EMBL/GenBank/DDBJ databases">
        <title>Complete genome sequence of Paenisporosarcina antarctica CGMCC 1.6503T.</title>
        <authorList>
            <person name="Rong J.-C."/>
            <person name="Chi N.-Y."/>
            <person name="Zhang Q.-F."/>
        </authorList>
    </citation>
    <scope>NUCLEOTIDE SEQUENCE [LARGE SCALE GENOMIC DNA]</scope>
    <source>
        <strain evidence="1 2">CGMCC 1.6503</strain>
    </source>
</reference>
<evidence type="ECO:0000313" key="1">
    <source>
        <dbReference type="EMBL" id="QBP43086.1"/>
    </source>
</evidence>
<dbReference type="OrthoDB" id="4411648at2"/>
<dbReference type="AlphaFoldDB" id="A0A4P7A4L4"/>
<keyword evidence="2" id="KW-1185">Reference proteome</keyword>
<dbReference type="KEGG" id="panc:E2636_11895"/>
<sequence>MVLLFFLLLFVVFPLRFVQITLPNSTLFIYEKTFDVQWIHSVEKEEWIESYRVNSDKFILTSTAFKTFGAGVPSDGLVEIRDDGYVHMTINREMDDILLVVSDLVKTTIYFDTKEILLYELVDDYEEVLLESKLLPWWNILK</sequence>
<dbReference type="InterPro" id="IPR015001">
    <property type="entry name" value="DUF1850"/>
</dbReference>
<proteinExistence type="predicted"/>
<protein>
    <submittedName>
        <fullName evidence="1">DUF1850 domain-containing protein</fullName>
    </submittedName>
</protein>
<dbReference type="Proteomes" id="UP000294292">
    <property type="component" value="Chromosome"/>
</dbReference>
<accession>A0A4P7A4L4</accession>
<evidence type="ECO:0000313" key="2">
    <source>
        <dbReference type="Proteomes" id="UP000294292"/>
    </source>
</evidence>
<organism evidence="1 2">
    <name type="scientific">Paenisporosarcina antarctica</name>
    <dbReference type="NCBI Taxonomy" id="417367"/>
    <lineage>
        <taxon>Bacteria</taxon>
        <taxon>Bacillati</taxon>
        <taxon>Bacillota</taxon>
        <taxon>Bacilli</taxon>
        <taxon>Bacillales</taxon>
        <taxon>Caryophanaceae</taxon>
        <taxon>Paenisporosarcina</taxon>
    </lineage>
</organism>
<name>A0A4P7A4L4_9BACL</name>
<dbReference type="EMBL" id="CP038015">
    <property type="protein sequence ID" value="QBP43086.1"/>
    <property type="molecule type" value="Genomic_DNA"/>
</dbReference>
<dbReference type="Pfam" id="PF08905">
    <property type="entry name" value="DUF1850"/>
    <property type="match status" value="1"/>
</dbReference>